<dbReference type="InterPro" id="IPR011050">
    <property type="entry name" value="Pectin_lyase_fold/virulence"/>
</dbReference>
<dbReference type="PANTHER" id="PTHR31339">
    <property type="entry name" value="PECTIN LYASE-RELATED"/>
    <property type="match status" value="1"/>
</dbReference>
<reference evidence="7 8" key="1">
    <citation type="submission" date="2016-10" db="EMBL/GenBank/DDBJ databases">
        <authorList>
            <person name="de Groot N.N."/>
        </authorList>
    </citation>
    <scope>NUCLEOTIDE SEQUENCE [LARGE SCALE GENOMIC DNA]</scope>
    <source>
        <strain evidence="7 8">RK1</strain>
    </source>
</reference>
<organism evidence="7 8">
    <name type="scientific">Parapedobacter indicus</name>
    <dbReference type="NCBI Taxonomy" id="1477437"/>
    <lineage>
        <taxon>Bacteria</taxon>
        <taxon>Pseudomonadati</taxon>
        <taxon>Bacteroidota</taxon>
        <taxon>Sphingobacteriia</taxon>
        <taxon>Sphingobacteriales</taxon>
        <taxon>Sphingobacteriaceae</taxon>
        <taxon>Parapedobacter</taxon>
    </lineage>
</organism>
<dbReference type="InterPro" id="IPR024535">
    <property type="entry name" value="RHGA/B-epi-like_pectate_lyase"/>
</dbReference>
<evidence type="ECO:0000313" key="8">
    <source>
        <dbReference type="Proteomes" id="UP000198670"/>
    </source>
</evidence>
<dbReference type="InterPro" id="IPR051801">
    <property type="entry name" value="GH28_Enzymes"/>
</dbReference>
<dbReference type="Pfam" id="PF12708">
    <property type="entry name" value="Pect-lyase_RHGA_epim"/>
    <property type="match status" value="1"/>
</dbReference>
<dbReference type="InterPro" id="IPR000743">
    <property type="entry name" value="Glyco_hydro_28"/>
</dbReference>
<evidence type="ECO:0000259" key="6">
    <source>
        <dbReference type="Pfam" id="PF12708"/>
    </source>
</evidence>
<dbReference type="Pfam" id="PF00295">
    <property type="entry name" value="Glyco_hydro_28"/>
    <property type="match status" value="1"/>
</dbReference>
<name>A0A1I3CSD9_9SPHI</name>
<keyword evidence="8" id="KW-1185">Reference proteome</keyword>
<feature type="signal peptide" evidence="5">
    <location>
        <begin position="1"/>
        <end position="32"/>
    </location>
</feature>
<keyword evidence="3 4" id="KW-0326">Glycosidase</keyword>
<gene>
    <name evidence="7" type="ORF">SAMN05444682_101167</name>
</gene>
<evidence type="ECO:0000256" key="2">
    <source>
        <dbReference type="ARBA" id="ARBA00022801"/>
    </source>
</evidence>
<accession>A0A1I3CSD9</accession>
<dbReference type="STRING" id="1477437.SAMN05444682_101167"/>
<feature type="chain" id="PRO_5011618335" evidence="5">
    <location>
        <begin position="33"/>
        <end position="483"/>
    </location>
</feature>
<dbReference type="Proteomes" id="UP000198670">
    <property type="component" value="Unassembled WGS sequence"/>
</dbReference>
<dbReference type="EMBL" id="FOQO01000001">
    <property type="protein sequence ID" value="SFH77420.1"/>
    <property type="molecule type" value="Genomic_DNA"/>
</dbReference>
<sequence>MSILAGESIPSLMKFSLRILCILSLVSSVADAVAEDPEWVSYVGVRKLDIPDKLFNVADYGAIPDGTTLNTAAIQAAIDASAAQGGGIVIFNKGKYLTGSLYLKSGVQLQVDEGVELLGSQNLADYPEIPTRVAGIEMMWPSALINILHQKNAAVTGGGVIDGQGKPFWDAYWALRDDYDRKKLRWIVDYDAKRPRTLLVDGCWDILIEDVTFKRAGFWTVHILYSSYVTVDGITIRNNIGGHGPSTDGIDIDSSSWILIQNADIDCNDDNFCLKAGRDWDGLRVNRPTEYVLVQHCVSRNGAGLITFGSETSGSMRHIIARHLKALGTRTGIRFKSATTRGGVVEDVHFEHITMDSVGIALEITSNWYPSYSYASLPKHYSIHEVPDYWVTILEPVVPKERGIPVFRDISISHLTAKNIQQAFHAEGLKERPLQRFFFENIYIGASEAGSIKYAEDWDFHGVTIDAKRRRKIQIKQSKNVAL</sequence>
<dbReference type="GO" id="GO:0005975">
    <property type="term" value="P:carbohydrate metabolic process"/>
    <property type="evidence" value="ECO:0007669"/>
    <property type="project" value="InterPro"/>
</dbReference>
<dbReference type="AlphaFoldDB" id="A0A1I3CSD9"/>
<dbReference type="SUPFAM" id="SSF51126">
    <property type="entry name" value="Pectin lyase-like"/>
    <property type="match status" value="1"/>
</dbReference>
<dbReference type="PANTHER" id="PTHR31339:SF9">
    <property type="entry name" value="PLASMIN AND FIBRONECTIN-BINDING PROTEIN A"/>
    <property type="match status" value="1"/>
</dbReference>
<evidence type="ECO:0000256" key="1">
    <source>
        <dbReference type="ARBA" id="ARBA00008834"/>
    </source>
</evidence>
<dbReference type="GO" id="GO:0004650">
    <property type="term" value="F:polygalacturonase activity"/>
    <property type="evidence" value="ECO:0007669"/>
    <property type="project" value="InterPro"/>
</dbReference>
<evidence type="ECO:0000256" key="5">
    <source>
        <dbReference type="SAM" id="SignalP"/>
    </source>
</evidence>
<dbReference type="InterPro" id="IPR012334">
    <property type="entry name" value="Pectin_lyas_fold"/>
</dbReference>
<evidence type="ECO:0000313" key="7">
    <source>
        <dbReference type="EMBL" id="SFH77420.1"/>
    </source>
</evidence>
<protein>
    <submittedName>
        <fullName evidence="7">Glycosyl hydrolases family 28</fullName>
    </submittedName>
</protein>
<dbReference type="Gene3D" id="2.160.20.10">
    <property type="entry name" value="Single-stranded right-handed beta-helix, Pectin lyase-like"/>
    <property type="match status" value="1"/>
</dbReference>
<proteinExistence type="inferred from homology"/>
<keyword evidence="5" id="KW-0732">Signal</keyword>
<feature type="domain" description="Rhamnogalacturonase A/B/Epimerase-like pectate lyase" evidence="6">
    <location>
        <begin position="55"/>
        <end position="110"/>
    </location>
</feature>
<keyword evidence="2 4" id="KW-0378">Hydrolase</keyword>
<comment type="similarity">
    <text evidence="1 4">Belongs to the glycosyl hydrolase 28 family.</text>
</comment>
<evidence type="ECO:0000256" key="4">
    <source>
        <dbReference type="RuleBase" id="RU361169"/>
    </source>
</evidence>
<evidence type="ECO:0000256" key="3">
    <source>
        <dbReference type="ARBA" id="ARBA00023295"/>
    </source>
</evidence>